<feature type="domain" description="RNA polymerase Rpb2" evidence="14">
    <location>
        <begin position="428"/>
        <end position="496"/>
    </location>
</feature>
<name>A0A9X6SSQ7_BACCE</name>
<evidence type="ECO:0000256" key="7">
    <source>
        <dbReference type="HAMAP-Rule" id="MF_01321"/>
    </source>
</evidence>
<dbReference type="Gene3D" id="3.90.1800.10">
    <property type="entry name" value="RNA polymerase alpha subunit dimerisation domain"/>
    <property type="match status" value="1"/>
</dbReference>
<evidence type="ECO:0000259" key="13">
    <source>
        <dbReference type="Pfam" id="PF04563"/>
    </source>
</evidence>
<dbReference type="GO" id="GO:0032549">
    <property type="term" value="F:ribonucleoside binding"/>
    <property type="evidence" value="ECO:0007669"/>
    <property type="project" value="InterPro"/>
</dbReference>
<feature type="domain" description="DNA-directed RNA polymerase beta subunit external 1" evidence="15">
    <location>
        <begin position="506"/>
        <end position="572"/>
    </location>
</feature>
<keyword evidence="5 7" id="KW-0804">Transcription</keyword>
<dbReference type="Pfam" id="PF10385">
    <property type="entry name" value="RNA_pol_Rpb2_45"/>
    <property type="match status" value="1"/>
</dbReference>
<dbReference type="AlphaFoldDB" id="A0A9X6SSQ7"/>
<organism evidence="16 17">
    <name type="scientific">Bacillus cereus</name>
    <dbReference type="NCBI Taxonomy" id="1396"/>
    <lineage>
        <taxon>Bacteria</taxon>
        <taxon>Bacillati</taxon>
        <taxon>Bacillota</taxon>
        <taxon>Bacilli</taxon>
        <taxon>Bacillales</taxon>
        <taxon>Bacillaceae</taxon>
        <taxon>Bacillus</taxon>
        <taxon>Bacillus cereus group</taxon>
    </lineage>
</organism>
<feature type="domain" description="DNA-directed RNA polymerase subunit 2 hybrid-binding" evidence="10">
    <location>
        <begin position="634"/>
        <end position="1018"/>
    </location>
</feature>
<dbReference type="Gene3D" id="3.90.1100.10">
    <property type="match status" value="1"/>
</dbReference>
<dbReference type="GO" id="GO:0003677">
    <property type="term" value="F:DNA binding"/>
    <property type="evidence" value="ECO:0007669"/>
    <property type="project" value="UniProtKB-UniRule"/>
</dbReference>
<dbReference type="InterPro" id="IPR007642">
    <property type="entry name" value="RNA_pol_Rpb2_2"/>
</dbReference>
<feature type="domain" description="RNA polymerase Rpb2" evidence="12">
    <location>
        <begin position="132"/>
        <end position="277"/>
    </location>
</feature>
<evidence type="ECO:0000259" key="11">
    <source>
        <dbReference type="Pfam" id="PF04560"/>
    </source>
</evidence>
<dbReference type="EMBL" id="NVMX01000191">
    <property type="protein sequence ID" value="PDZ94437.1"/>
    <property type="molecule type" value="Genomic_DNA"/>
</dbReference>
<accession>A0A9X6SSQ7</accession>
<dbReference type="Gene3D" id="2.40.50.150">
    <property type="match status" value="1"/>
</dbReference>
<gene>
    <name evidence="7" type="primary">rpoB</name>
    <name evidence="16" type="ORF">CON36_33835</name>
</gene>
<sequence>MGVVQEKNFAKVNTVIPIPNLIENQIKSFNKFREEMIDEVFREVFPIEDNTGNFVLEYISSRLEEPKVTPTEGRLKNMTYSGVLKATLRLINKEMGEVIESEAFFGEIPYMSDNATFIFNGIERIVVNQIVRSPGIYVTSSMTNRGKYNYQAKIIPDEGAWLSFDTDNKDNLWMYVDLSKKKIPPTLLIKALGGYSEEEILEMFNHHPFIKASFEKDQAKTQEEALLDFFHILRPDEPRVLERAQKHIENLLLNPRKYDLLSVGRHKVNEKLSVKERAIGRVLARDINGYQKGDIIDKEFFETFDGITLWVFNSEGEEVQIRGTKPGNTKLLRVEDIISAIDYVITANSGIANFDNIDHLGNRRVRLCGELLRNQFKIGMNRVEKNIKEKLNVGMADGNSKMTPQSLINVRPLVAVLREFLGSGQLSQFVEQVNPYAELGHKRRISALGPGGFQKDRAGIEVRDVHYSHYGNMCPSETPEGANVGLITSLALYARINEYGIIETPYLKVDKKLAKATKEVVYMTADKVEEFYIAKADSVDENGNFKEEKLTVRKKGEYPAIHKNQVDYVDVSPGQIVGVGIHLVPFLPHDDANRAVMGANMQRQAVPLINPDRPIVGTGMEKVISLNTGASYVAEEDGKIVKVTSNEVIVNYNKLGEKKYILHKYQRTNADTSFTHKIRVTVGDKVKKGDILVDSTSSQDGDLALGKNLLVAFMTWRGYNYEDAIVINQKLVKADAFTTIMIKEYKTDIRDTNAGSEELTVDIPNVSKFNRRFLDEEGIVKVGSYVKSNDVLVGKVTPKSQEDSTPEDKLLRVIFADKGKNYRDSSLKIPHGKKGVVIDVVRITKEDCELPSGVKEQIKVFVAEKRKVVPGDKMAGRHGNKGVIAIVVPEEDMPYMEDGTPVDIVLNPLGVPSRMNIGQIMETHLGMAGRALNRVYKIPVFDGANEEDIVNELSEAGLPVKGKFKLTDGITGEEIENEVTVGVMYMMKLNHQVMDKMHARSTGPYSLVTQQPLGGKAQLGGQRFGEMEVWALEAHGAAYMLREMLTVKSDDVIGRTELYESIVRDREMQQEGQTESLKVMIKELMSLGLDVKLEKEE</sequence>
<feature type="domain" description="RNA polymerase beta subunit protrusion" evidence="13">
    <location>
        <begin position="20"/>
        <end position="412"/>
    </location>
</feature>
<evidence type="ECO:0000256" key="1">
    <source>
        <dbReference type="ARBA" id="ARBA00004026"/>
    </source>
</evidence>
<dbReference type="InterPro" id="IPR007644">
    <property type="entry name" value="RNA_pol_bsu_protrusion"/>
</dbReference>
<dbReference type="Gene3D" id="2.40.50.100">
    <property type="match status" value="1"/>
</dbReference>
<evidence type="ECO:0000256" key="9">
    <source>
        <dbReference type="RuleBase" id="RU363031"/>
    </source>
</evidence>
<keyword evidence="3 7" id="KW-0808">Transferase</keyword>
<dbReference type="InterPro" id="IPR007645">
    <property type="entry name" value="RNA_pol_Rpb2_3"/>
</dbReference>
<keyword evidence="4 7" id="KW-0548">Nucleotidyltransferase</keyword>
<evidence type="ECO:0000256" key="2">
    <source>
        <dbReference type="ARBA" id="ARBA00022478"/>
    </source>
</evidence>
<feature type="domain" description="RNA polymerase Rpb2" evidence="11">
    <location>
        <begin position="1020"/>
        <end position="1095"/>
    </location>
</feature>
<evidence type="ECO:0000259" key="14">
    <source>
        <dbReference type="Pfam" id="PF04565"/>
    </source>
</evidence>
<evidence type="ECO:0000256" key="3">
    <source>
        <dbReference type="ARBA" id="ARBA00022679"/>
    </source>
</evidence>
<dbReference type="InterPro" id="IPR014724">
    <property type="entry name" value="RNA_pol_RPB2_OB-fold"/>
</dbReference>
<dbReference type="Pfam" id="PF04560">
    <property type="entry name" value="RNA_pol_Rpb2_7"/>
    <property type="match status" value="1"/>
</dbReference>
<protein>
    <recommendedName>
        <fullName evidence="7 9">DNA-directed RNA polymerase subunit beta</fullName>
        <shortName evidence="7">RNAP subunit beta</shortName>
        <ecNumber evidence="7 9">2.7.7.6</ecNumber>
    </recommendedName>
    <alternativeName>
        <fullName evidence="7">RNA polymerase subunit beta</fullName>
    </alternativeName>
    <alternativeName>
        <fullName evidence="7">Transcriptase subunit beta</fullName>
    </alternativeName>
</protein>
<dbReference type="PROSITE" id="PS01166">
    <property type="entry name" value="RNA_POL_BETA"/>
    <property type="match status" value="1"/>
</dbReference>
<dbReference type="Pfam" id="PF04565">
    <property type="entry name" value="RNA_pol_Rpb2_3"/>
    <property type="match status" value="1"/>
</dbReference>
<dbReference type="GO" id="GO:0006351">
    <property type="term" value="P:DNA-templated transcription"/>
    <property type="evidence" value="ECO:0007669"/>
    <property type="project" value="UniProtKB-UniRule"/>
</dbReference>
<evidence type="ECO:0000259" key="12">
    <source>
        <dbReference type="Pfam" id="PF04561"/>
    </source>
</evidence>
<dbReference type="Gene3D" id="2.40.270.10">
    <property type="entry name" value="DNA-directed RNA polymerase, subunit 2, domain 6"/>
    <property type="match status" value="2"/>
</dbReference>
<comment type="function">
    <text evidence="1 7 9">DNA-dependent RNA polymerase catalyzes the transcription of DNA into RNA using the four ribonucleoside triphosphates as substrates.</text>
</comment>
<dbReference type="NCBIfam" id="NF001616">
    <property type="entry name" value="PRK00405.1"/>
    <property type="match status" value="1"/>
</dbReference>
<evidence type="ECO:0000256" key="5">
    <source>
        <dbReference type="ARBA" id="ARBA00023163"/>
    </source>
</evidence>
<evidence type="ECO:0000256" key="4">
    <source>
        <dbReference type="ARBA" id="ARBA00022695"/>
    </source>
</evidence>
<dbReference type="InterPro" id="IPR019462">
    <property type="entry name" value="DNA-dir_RNA_pol_bsu_external_1"/>
</dbReference>
<dbReference type="InterPro" id="IPR007641">
    <property type="entry name" value="RNA_pol_Rpb2_7"/>
</dbReference>
<evidence type="ECO:0000313" key="17">
    <source>
        <dbReference type="Proteomes" id="UP000219922"/>
    </source>
</evidence>
<dbReference type="EC" id="2.7.7.6" evidence="7 9"/>
<dbReference type="PANTHER" id="PTHR20856">
    <property type="entry name" value="DNA-DIRECTED RNA POLYMERASE I SUBUNIT 2"/>
    <property type="match status" value="1"/>
</dbReference>
<comment type="similarity">
    <text evidence="7 8">Belongs to the RNA polymerase beta chain family.</text>
</comment>
<dbReference type="Proteomes" id="UP000219922">
    <property type="component" value="Unassembled WGS sequence"/>
</dbReference>
<comment type="subunit">
    <text evidence="7 9">The RNAP catalytic core consists of 2 alpha, 1 beta, 1 beta' and 1 omega subunit. When a sigma factor is associated with the core the holoenzyme is formed, which can initiate transcription.</text>
</comment>
<dbReference type="GO" id="GO:0003899">
    <property type="term" value="F:DNA-directed RNA polymerase activity"/>
    <property type="evidence" value="ECO:0007669"/>
    <property type="project" value="UniProtKB-UniRule"/>
</dbReference>
<evidence type="ECO:0000259" key="10">
    <source>
        <dbReference type="Pfam" id="PF00562"/>
    </source>
</evidence>
<evidence type="ECO:0000313" key="16">
    <source>
        <dbReference type="EMBL" id="PDZ94437.1"/>
    </source>
</evidence>
<dbReference type="InterPro" id="IPR015712">
    <property type="entry name" value="DNA-dir_RNA_pol_su2"/>
</dbReference>
<dbReference type="FunFam" id="3.90.1800.10:FF:000001">
    <property type="entry name" value="DNA-directed RNA polymerase subunit beta"/>
    <property type="match status" value="1"/>
</dbReference>
<keyword evidence="2 7" id="KW-0240">DNA-directed RNA polymerase</keyword>
<dbReference type="Pfam" id="PF00562">
    <property type="entry name" value="RNA_pol_Rpb2_6"/>
    <property type="match status" value="1"/>
</dbReference>
<dbReference type="Pfam" id="PF04563">
    <property type="entry name" value="RNA_pol_Rpb2_1"/>
    <property type="match status" value="1"/>
</dbReference>
<dbReference type="SUPFAM" id="SSF64484">
    <property type="entry name" value="beta and beta-prime subunits of DNA dependent RNA-polymerase"/>
    <property type="match status" value="1"/>
</dbReference>
<evidence type="ECO:0000256" key="6">
    <source>
        <dbReference type="ARBA" id="ARBA00048552"/>
    </source>
</evidence>
<comment type="catalytic activity">
    <reaction evidence="6 7 9">
        <text>RNA(n) + a ribonucleoside 5'-triphosphate = RNA(n+1) + diphosphate</text>
        <dbReference type="Rhea" id="RHEA:21248"/>
        <dbReference type="Rhea" id="RHEA-COMP:14527"/>
        <dbReference type="Rhea" id="RHEA-COMP:17342"/>
        <dbReference type="ChEBI" id="CHEBI:33019"/>
        <dbReference type="ChEBI" id="CHEBI:61557"/>
        <dbReference type="ChEBI" id="CHEBI:140395"/>
        <dbReference type="EC" id="2.7.7.6"/>
    </reaction>
</comment>
<proteinExistence type="inferred from homology"/>
<evidence type="ECO:0000256" key="8">
    <source>
        <dbReference type="RuleBase" id="RU000434"/>
    </source>
</evidence>
<evidence type="ECO:0000259" key="15">
    <source>
        <dbReference type="Pfam" id="PF10385"/>
    </source>
</evidence>
<dbReference type="Pfam" id="PF04561">
    <property type="entry name" value="RNA_pol_Rpb2_2"/>
    <property type="match status" value="2"/>
</dbReference>
<reference evidence="16 17" key="1">
    <citation type="submission" date="2017-09" db="EMBL/GenBank/DDBJ databases">
        <title>Large-scale bioinformatics analysis of Bacillus genomes uncovers conserved roles of natural products in bacterial physiology.</title>
        <authorList>
            <consortium name="Agbiome Team Llc"/>
            <person name="Bleich R.M."/>
            <person name="Grubbs K.J."/>
            <person name="Santa Maria K.C."/>
            <person name="Allen S.E."/>
            <person name="Farag S."/>
            <person name="Shank E.A."/>
            <person name="Bowers A."/>
        </authorList>
    </citation>
    <scope>NUCLEOTIDE SEQUENCE [LARGE SCALE GENOMIC DNA]</scope>
    <source>
        <strain evidence="16 17">AFS092789</strain>
    </source>
</reference>
<dbReference type="Gene3D" id="2.30.150.10">
    <property type="entry name" value="DNA-directed RNA polymerase, beta subunit, external 1 domain"/>
    <property type="match status" value="1"/>
</dbReference>
<dbReference type="CDD" id="cd00653">
    <property type="entry name" value="RNA_pol_B_RPB2"/>
    <property type="match status" value="1"/>
</dbReference>
<dbReference type="InterPro" id="IPR010243">
    <property type="entry name" value="RNA_pol_bsu_bac"/>
</dbReference>
<dbReference type="RefSeq" id="WP_098007014.1">
    <property type="nucleotide sequence ID" value="NZ_JAWLRU010000002.1"/>
</dbReference>
<comment type="caution">
    <text evidence="16">The sequence shown here is derived from an EMBL/GenBank/DDBJ whole genome shotgun (WGS) entry which is preliminary data.</text>
</comment>
<feature type="domain" description="RNA polymerase Rpb2" evidence="12">
    <location>
        <begin position="328"/>
        <end position="366"/>
    </location>
</feature>
<dbReference type="InterPro" id="IPR007120">
    <property type="entry name" value="DNA-dir_RNAP_su2_dom"/>
</dbReference>
<dbReference type="InterPro" id="IPR042107">
    <property type="entry name" value="DNA-dir_RNA_pol_bsu_ext_1_sf"/>
</dbReference>
<dbReference type="HAMAP" id="MF_01321">
    <property type="entry name" value="RNApol_bact_RpoB"/>
    <property type="match status" value="1"/>
</dbReference>
<dbReference type="Gene3D" id="3.90.1110.10">
    <property type="entry name" value="RNA polymerase Rpb2, domain 2"/>
    <property type="match status" value="1"/>
</dbReference>
<dbReference type="InterPro" id="IPR037034">
    <property type="entry name" value="RNA_pol_Rpb2_2_sf"/>
</dbReference>
<dbReference type="GO" id="GO:0000428">
    <property type="term" value="C:DNA-directed RNA polymerase complex"/>
    <property type="evidence" value="ECO:0007669"/>
    <property type="project" value="UniProtKB-KW"/>
</dbReference>
<dbReference type="InterPro" id="IPR007121">
    <property type="entry name" value="RNA_pol_bsu_CS"/>
</dbReference>
<dbReference type="InterPro" id="IPR037033">
    <property type="entry name" value="DNA-dir_RNAP_su2_hyb_sf"/>
</dbReference>